<dbReference type="InterPro" id="IPR002725">
    <property type="entry name" value="YgjP-like_metallopeptidase"/>
</dbReference>
<dbReference type="InterPro" id="IPR053136">
    <property type="entry name" value="UTP_pyrophosphatase-like"/>
</dbReference>
<evidence type="ECO:0000313" key="2">
    <source>
        <dbReference type="EMBL" id="MBN7771778.1"/>
    </source>
</evidence>
<keyword evidence="3" id="KW-1185">Reference proteome</keyword>
<dbReference type="Proteomes" id="UP000664545">
    <property type="component" value="Unassembled WGS sequence"/>
</dbReference>
<organism evidence="2 3">
    <name type="scientific">Clostridium aminobutyricum</name>
    <dbReference type="NCBI Taxonomy" id="33953"/>
    <lineage>
        <taxon>Bacteria</taxon>
        <taxon>Bacillati</taxon>
        <taxon>Bacillota</taxon>
        <taxon>Clostridia</taxon>
        <taxon>Eubacteriales</taxon>
        <taxon>Clostridiaceae</taxon>
        <taxon>Clostridium</taxon>
    </lineage>
</organism>
<accession>A0A939IHQ5</accession>
<gene>
    <name evidence="2" type="ORF">JYB65_00180</name>
</gene>
<dbReference type="Pfam" id="PF01863">
    <property type="entry name" value="YgjP-like"/>
    <property type="match status" value="1"/>
</dbReference>
<evidence type="ECO:0000313" key="3">
    <source>
        <dbReference type="Proteomes" id="UP000664545"/>
    </source>
</evidence>
<sequence length="144" mass="17179">MNEIKKKYIKYLGGLKPLEEILDVNRLSEQEILDAVVKFYISSSKQITKERTKFYQELLKAEPKSIKIDKISNRWGSCNTKKEITYNYLICTLPMEFIDYIVVHELCHIHHMNHDRSFWRKVGSILPDYKTRMKALEGEIEMDY</sequence>
<dbReference type="AlphaFoldDB" id="A0A939IHQ5"/>
<protein>
    <submittedName>
        <fullName evidence="2">M48 family metallopeptidase</fullName>
    </submittedName>
</protein>
<dbReference type="EMBL" id="JAFJZZ010000001">
    <property type="protein sequence ID" value="MBN7771778.1"/>
    <property type="molecule type" value="Genomic_DNA"/>
</dbReference>
<proteinExistence type="predicted"/>
<dbReference type="CDD" id="cd07344">
    <property type="entry name" value="M48_yhfN_like"/>
    <property type="match status" value="1"/>
</dbReference>
<feature type="domain" description="YgjP-like metallopeptidase" evidence="1">
    <location>
        <begin position="22"/>
        <end position="137"/>
    </location>
</feature>
<comment type="caution">
    <text evidence="2">The sequence shown here is derived from an EMBL/GenBank/DDBJ whole genome shotgun (WGS) entry which is preliminary data.</text>
</comment>
<dbReference type="RefSeq" id="WP_206580572.1">
    <property type="nucleotide sequence ID" value="NZ_JAFJZZ010000001.1"/>
</dbReference>
<dbReference type="PANTHER" id="PTHR30399">
    <property type="entry name" value="UNCHARACTERIZED PROTEIN YGJP"/>
    <property type="match status" value="1"/>
</dbReference>
<evidence type="ECO:0000259" key="1">
    <source>
        <dbReference type="Pfam" id="PF01863"/>
    </source>
</evidence>
<dbReference type="Gene3D" id="3.30.2010.10">
    <property type="entry name" value="Metalloproteases ('zincins'), catalytic domain"/>
    <property type="match status" value="1"/>
</dbReference>
<reference evidence="2" key="1">
    <citation type="submission" date="2021-02" db="EMBL/GenBank/DDBJ databases">
        <title>Abyssanaerobacter marinus gen.nov., sp., nov, anaerobic bacterium isolated from the Onnuri vent field of Indian Ocean and suggestion of Mogibacteriaceae fam. nov., and proposal of reclassification of ambiguous this family's genus member.</title>
        <authorList>
            <person name="Kim Y.J."/>
            <person name="Yang J.-A."/>
        </authorList>
    </citation>
    <scope>NUCLEOTIDE SEQUENCE</scope>
    <source>
        <strain evidence="2">DSM 2634</strain>
    </source>
</reference>
<name>A0A939IHQ5_CLOAM</name>
<dbReference type="PANTHER" id="PTHR30399:SF1">
    <property type="entry name" value="UTP PYROPHOSPHATASE"/>
    <property type="match status" value="1"/>
</dbReference>